<comment type="caution">
    <text evidence="1">The sequence shown here is derived from an EMBL/GenBank/DDBJ whole genome shotgun (WGS) entry which is preliminary data.</text>
</comment>
<dbReference type="EMBL" id="JAUSRE010000017">
    <property type="protein sequence ID" value="MDP9889536.1"/>
    <property type="molecule type" value="Genomic_DNA"/>
</dbReference>
<keyword evidence="2" id="KW-1185">Reference proteome</keyword>
<dbReference type="RefSeq" id="WP_307309872.1">
    <property type="nucleotide sequence ID" value="NZ_JAUSRE010000017.1"/>
</dbReference>
<dbReference type="Proteomes" id="UP001226577">
    <property type="component" value="Unassembled WGS sequence"/>
</dbReference>
<organism evidence="1 2">
    <name type="scientific">Pseudarthrobacter enclensis</name>
    <dbReference type="NCBI Taxonomy" id="993070"/>
    <lineage>
        <taxon>Bacteria</taxon>
        <taxon>Bacillati</taxon>
        <taxon>Actinomycetota</taxon>
        <taxon>Actinomycetes</taxon>
        <taxon>Micrococcales</taxon>
        <taxon>Micrococcaceae</taxon>
        <taxon>Pseudarthrobacter</taxon>
    </lineage>
</organism>
<evidence type="ECO:0008006" key="3">
    <source>
        <dbReference type="Google" id="ProtNLM"/>
    </source>
</evidence>
<gene>
    <name evidence="1" type="ORF">J2X98_003147</name>
</gene>
<proteinExistence type="predicted"/>
<evidence type="ECO:0000313" key="1">
    <source>
        <dbReference type="EMBL" id="MDP9889536.1"/>
    </source>
</evidence>
<evidence type="ECO:0000313" key="2">
    <source>
        <dbReference type="Proteomes" id="UP001226577"/>
    </source>
</evidence>
<accession>A0ABT9RWB4</accession>
<sequence>MSATPAQPPAPGAGGAAGPVLLLDQFLPEYDLSIVHADVFRAPPAECYEAALEMDLFQAPLARVLLGLRALPQRVAGTLRGRGKGTVPAASWDTFRLKDMVGLGWILLGESPGAEVVLGQVSRPWKSVAASADAPTTPTQFTGFGQAGYAKIAAGLRVDPYGAGSSILTVETRVAITDETSLRRFRRYWALTGPFSSVIRRMALRQLADELRRPGR</sequence>
<protein>
    <recommendedName>
        <fullName evidence="3">DUF1990 domain-containing protein</fullName>
    </recommendedName>
</protein>
<reference evidence="1 2" key="1">
    <citation type="submission" date="2023-07" db="EMBL/GenBank/DDBJ databases">
        <title>Sorghum-associated microbial communities from plants grown in Nebraska, USA.</title>
        <authorList>
            <person name="Schachtman D."/>
        </authorList>
    </citation>
    <scope>NUCLEOTIDE SEQUENCE [LARGE SCALE GENOMIC DNA]</scope>
    <source>
        <strain evidence="1 2">CC222</strain>
    </source>
</reference>
<name>A0ABT9RWB4_9MICC</name>